<evidence type="ECO:0000313" key="3">
    <source>
        <dbReference type="EMBL" id="NHN88819.1"/>
    </source>
</evidence>
<protein>
    <recommendedName>
        <fullName evidence="2">Probable branched-chain-amino-acid aminotransferase</fullName>
    </recommendedName>
</protein>
<comment type="caution">
    <text evidence="3">The sequence shown here is derived from an EMBL/GenBank/DDBJ whole genome shotgun (WGS) entry which is preliminary data.</text>
</comment>
<evidence type="ECO:0000256" key="2">
    <source>
        <dbReference type="ARBA" id="ARBA00014472"/>
    </source>
</evidence>
<proteinExistence type="inferred from homology"/>
<sequence length="273" mass="29112">MTGKVWLNGTIVSEEEARIAPGDRGFLLGDGLFETMRVAEGQIPHLERHLTRLEDGCATLRLPPPQRSLMQQAVADLAAASRIAHGSMRLTVTRGCGPRGLLPSPDMKPTVLLTCALATQAPLKPVRLGVSRYVRDGSSPLSRVKSLNYLPMVMARMDAVAAGFDDALLPGFRGVVAEASASNILLLLNGELVTPLVEDGALPGTSRARLLEMGLCVERSVSLGQLGAVKAAWLVSALSVQRVAAIDDFLMGEDPLMEHTLRESLFGLNASPE</sequence>
<dbReference type="GO" id="GO:0008483">
    <property type="term" value="F:transaminase activity"/>
    <property type="evidence" value="ECO:0007669"/>
    <property type="project" value="UniProtKB-KW"/>
</dbReference>
<keyword evidence="3" id="KW-0032">Aminotransferase</keyword>
<dbReference type="RefSeq" id="WP_173570129.1">
    <property type="nucleotide sequence ID" value="NZ_WOSY01000007.1"/>
</dbReference>
<dbReference type="PANTHER" id="PTHR42743:SF2">
    <property type="entry name" value="AMINODEOXYCHORISMATE LYASE"/>
    <property type="match status" value="1"/>
</dbReference>
<dbReference type="InterPro" id="IPR001544">
    <property type="entry name" value="Aminotrans_IV"/>
</dbReference>
<name>A0ABX0K129_9PROT</name>
<dbReference type="InterPro" id="IPR043131">
    <property type="entry name" value="BCAT-like_N"/>
</dbReference>
<reference evidence="3 4" key="1">
    <citation type="journal article" date="2020" name="Int. J. Syst. Evol. Microbiol.">
        <title>Novel acetic acid bacteria from cider fermentations: Acetobacter conturbans sp. nov. and Acetobacter fallax sp. nov.</title>
        <authorList>
            <person name="Sombolestani A.S."/>
            <person name="Cleenwerck I."/>
            <person name="Cnockaert M."/>
            <person name="Borremans W."/>
            <person name="Wieme A.D."/>
            <person name="De Vuyst L."/>
            <person name="Vandamme P."/>
        </authorList>
    </citation>
    <scope>NUCLEOTIDE SEQUENCE [LARGE SCALE GENOMIC DNA]</scope>
    <source>
        <strain evidence="3 4">LMG 1627</strain>
    </source>
</reference>
<dbReference type="Gene3D" id="3.30.470.10">
    <property type="match status" value="1"/>
</dbReference>
<accession>A0ABX0K129</accession>
<dbReference type="SUPFAM" id="SSF56752">
    <property type="entry name" value="D-aminoacid aminotransferase-like PLP-dependent enzymes"/>
    <property type="match status" value="1"/>
</dbReference>
<dbReference type="PANTHER" id="PTHR42743">
    <property type="entry name" value="AMINO-ACID AMINOTRANSFERASE"/>
    <property type="match status" value="1"/>
</dbReference>
<comment type="similarity">
    <text evidence="1">Belongs to the class-IV pyridoxal-phosphate-dependent aminotransferase family.</text>
</comment>
<dbReference type="Gene3D" id="3.20.10.10">
    <property type="entry name" value="D-amino Acid Aminotransferase, subunit A, domain 2"/>
    <property type="match status" value="1"/>
</dbReference>
<keyword evidence="4" id="KW-1185">Reference proteome</keyword>
<keyword evidence="3" id="KW-0808">Transferase</keyword>
<dbReference type="Pfam" id="PF01063">
    <property type="entry name" value="Aminotran_4"/>
    <property type="match status" value="1"/>
</dbReference>
<dbReference type="InterPro" id="IPR043132">
    <property type="entry name" value="BCAT-like_C"/>
</dbReference>
<gene>
    <name evidence="3" type="ORF">GOB81_09265</name>
</gene>
<evidence type="ECO:0000256" key="1">
    <source>
        <dbReference type="ARBA" id="ARBA00009320"/>
    </source>
</evidence>
<dbReference type="Proteomes" id="UP000631653">
    <property type="component" value="Unassembled WGS sequence"/>
</dbReference>
<dbReference type="InterPro" id="IPR050571">
    <property type="entry name" value="Class-IV_PLP-Dep_Aminotrnsfr"/>
</dbReference>
<dbReference type="InterPro" id="IPR036038">
    <property type="entry name" value="Aminotransferase-like"/>
</dbReference>
<dbReference type="EMBL" id="WOSY01000007">
    <property type="protein sequence ID" value="NHN88819.1"/>
    <property type="molecule type" value="Genomic_DNA"/>
</dbReference>
<evidence type="ECO:0000313" key="4">
    <source>
        <dbReference type="Proteomes" id="UP000631653"/>
    </source>
</evidence>
<organism evidence="3 4">
    <name type="scientific">Acetobacter conturbans</name>
    <dbReference type="NCBI Taxonomy" id="1737472"/>
    <lineage>
        <taxon>Bacteria</taxon>
        <taxon>Pseudomonadati</taxon>
        <taxon>Pseudomonadota</taxon>
        <taxon>Alphaproteobacteria</taxon>
        <taxon>Acetobacterales</taxon>
        <taxon>Acetobacteraceae</taxon>
        <taxon>Acetobacter</taxon>
    </lineage>
</organism>